<evidence type="ECO:0000313" key="2">
    <source>
        <dbReference type="EMBL" id="QWG04580.1"/>
    </source>
</evidence>
<keyword evidence="1" id="KW-1133">Transmembrane helix</keyword>
<keyword evidence="3" id="KW-1185">Reference proteome</keyword>
<evidence type="ECO:0000313" key="3">
    <source>
        <dbReference type="Proteomes" id="UP000678679"/>
    </source>
</evidence>
<dbReference type="Proteomes" id="UP000678679">
    <property type="component" value="Chromosome 2"/>
</dbReference>
<sequence>MCKALRDRVKSFFTDKREVTFTVKVQPFKAVVGTILSAIGLGYLIFAPAVLIKFIWSAIWVGILFKVVELMWKRMQLVQSVE</sequence>
<protein>
    <recommendedName>
        <fullName evidence="4">Phage protein</fullName>
    </recommendedName>
</protein>
<dbReference type="KEGG" id="fya:KMW28_27160"/>
<proteinExistence type="predicted"/>
<name>A0AAX1NDV9_9BACT</name>
<evidence type="ECO:0008006" key="4">
    <source>
        <dbReference type="Google" id="ProtNLM"/>
    </source>
</evidence>
<dbReference type="EMBL" id="CP076133">
    <property type="protein sequence ID" value="QWG04580.1"/>
    <property type="molecule type" value="Genomic_DNA"/>
</dbReference>
<keyword evidence="1" id="KW-0812">Transmembrane</keyword>
<organism evidence="2 3">
    <name type="scientific">Flammeovirga yaeyamensis</name>
    <dbReference type="NCBI Taxonomy" id="367791"/>
    <lineage>
        <taxon>Bacteria</taxon>
        <taxon>Pseudomonadati</taxon>
        <taxon>Bacteroidota</taxon>
        <taxon>Cytophagia</taxon>
        <taxon>Cytophagales</taxon>
        <taxon>Flammeovirgaceae</taxon>
        <taxon>Flammeovirga</taxon>
    </lineage>
</organism>
<dbReference type="RefSeq" id="WP_169665472.1">
    <property type="nucleotide sequence ID" value="NZ_CP076133.1"/>
</dbReference>
<dbReference type="AlphaFoldDB" id="A0AAX1NDV9"/>
<feature type="transmembrane region" description="Helical" evidence="1">
    <location>
        <begin position="30"/>
        <end position="48"/>
    </location>
</feature>
<accession>A0AAX1NDV9</accession>
<reference evidence="2 3" key="1">
    <citation type="submission" date="2021-05" db="EMBL/GenBank/DDBJ databases">
        <title>Comparative genomic studies on the polysaccharide-degrading batcterial strains of the Flammeovirga genus.</title>
        <authorList>
            <person name="Zewei F."/>
            <person name="Zheng Z."/>
            <person name="Yu L."/>
            <person name="Ruyue G."/>
            <person name="Yanhong M."/>
            <person name="Yuanyuan C."/>
            <person name="Jingyan G."/>
            <person name="Wenjun H."/>
        </authorList>
    </citation>
    <scope>NUCLEOTIDE SEQUENCE [LARGE SCALE GENOMIC DNA]</scope>
    <source>
        <strain evidence="2 3">NBRC:100898</strain>
    </source>
</reference>
<evidence type="ECO:0000256" key="1">
    <source>
        <dbReference type="SAM" id="Phobius"/>
    </source>
</evidence>
<keyword evidence="1" id="KW-0472">Membrane</keyword>
<gene>
    <name evidence="2" type="ORF">KMW28_27160</name>
</gene>